<dbReference type="RefSeq" id="XP_038781057.1">
    <property type="nucleotide sequence ID" value="XM_038936288.1"/>
</dbReference>
<dbReference type="AlphaFoldDB" id="A0A8H7AX05"/>
<dbReference type="GeneID" id="62209466"/>
<dbReference type="SUPFAM" id="SSF51735">
    <property type="entry name" value="NAD(P)-binding Rossmann-fold domains"/>
    <property type="match status" value="1"/>
</dbReference>
<evidence type="ECO:0000313" key="1">
    <source>
        <dbReference type="EMBL" id="KAF7670662.1"/>
    </source>
</evidence>
<dbReference type="CDD" id="cd05233">
    <property type="entry name" value="SDR_c"/>
    <property type="match status" value="1"/>
</dbReference>
<dbReference type="PRINTS" id="PR00080">
    <property type="entry name" value="SDRFAMILY"/>
</dbReference>
<gene>
    <name evidence="1" type="ORF">GT037_011241</name>
</gene>
<dbReference type="InterPro" id="IPR046366">
    <property type="entry name" value="MPAB"/>
</dbReference>
<dbReference type="Proteomes" id="UP000596902">
    <property type="component" value="Unassembled WGS sequence"/>
</dbReference>
<dbReference type="EMBL" id="JAAABM010000030">
    <property type="protein sequence ID" value="KAF7670662.1"/>
    <property type="molecule type" value="Genomic_DNA"/>
</dbReference>
<dbReference type="PANTHER" id="PTHR36124:SF1">
    <property type="entry name" value="ER-BOUND OXYGENASE MPAB_MPAB'_RUBBER OXYGENASE CATALYTIC DOMAIN-CONTAINING PROTEIN"/>
    <property type="match status" value="1"/>
</dbReference>
<evidence type="ECO:0000313" key="2">
    <source>
        <dbReference type="Proteomes" id="UP000596902"/>
    </source>
</evidence>
<dbReference type="GO" id="GO:0016491">
    <property type="term" value="F:oxidoreductase activity"/>
    <property type="evidence" value="ECO:0007669"/>
    <property type="project" value="InterPro"/>
</dbReference>
<dbReference type="InterPro" id="IPR036291">
    <property type="entry name" value="NAD(P)-bd_dom_sf"/>
</dbReference>
<protein>
    <submittedName>
        <fullName evidence="1">Nad-binding protein</fullName>
    </submittedName>
</protein>
<comment type="caution">
    <text evidence="1">The sequence shown here is derived from an EMBL/GenBank/DDBJ whole genome shotgun (WGS) entry which is preliminary data.</text>
</comment>
<sequence length="641" mass="71654">MLLPFSTSKIWICTALGAYWLLVRVLRYRRRDSVSRRLNYPDRSSWSRMTLQDAHSMQLTLAELEFPTVFSVSVFFALFKTYGIPSISKLLVATGQLSASETASKRAADTGVVITEVVLNKPDSERAISGIALMNYLHGRYIKAGKISNDDMLYTLSLFVLEPIRWTAKYEWRGVTDFERCAMGVYWKDLGEAMKISYDTLPSADQGWRDGLHWLEELEAWSLGYENQNMVPADTNATLARGTFDIALFNVPSILKPYGFTTASSLLEPRLQKAMKLPQPPAVYTQILEAVVEIRKFALRNFFLPRPHFLRKEWFTELDGKTGRAHFGQYIAHPWYIKPKFITRWGPKALLLRLIGGAVPGDEKYHPDGYRIHELGPSELVGKGDTEMSETREELRARRMGSAGLGAQIARVFAPDFRVVINYSSNSDRAQSLMKELSSIPGPSSEANPRFHLVQADMSSKPSVQNLVKETIEKMGRLDVVVSNAGWTRMTTFTDIEQQVNDDDWDKCFTMNVKTHMWLAYAAKDALAENEGCFISTASVAGVKPSGSSVPYAVTKAAQIHLAKSLAVILAPKIRVNSISPGMLLTEWGLKFPEAKRNAAINNTKLKRLATVEDCADQVRVLALSRSITGQNISIDGGSSV</sequence>
<dbReference type="Pfam" id="PF13561">
    <property type="entry name" value="adh_short_C2"/>
    <property type="match status" value="1"/>
</dbReference>
<dbReference type="Gene3D" id="3.40.50.720">
    <property type="entry name" value="NAD(P)-binding Rossmann-like Domain"/>
    <property type="match status" value="1"/>
</dbReference>
<dbReference type="InterPro" id="IPR002347">
    <property type="entry name" value="SDR_fam"/>
</dbReference>
<accession>A0A8H7AX05</accession>
<organism evidence="1 2">
    <name type="scientific">Alternaria burnsii</name>
    <dbReference type="NCBI Taxonomy" id="1187904"/>
    <lineage>
        <taxon>Eukaryota</taxon>
        <taxon>Fungi</taxon>
        <taxon>Dikarya</taxon>
        <taxon>Ascomycota</taxon>
        <taxon>Pezizomycotina</taxon>
        <taxon>Dothideomycetes</taxon>
        <taxon>Pleosporomycetidae</taxon>
        <taxon>Pleosporales</taxon>
        <taxon>Pleosporineae</taxon>
        <taxon>Pleosporaceae</taxon>
        <taxon>Alternaria</taxon>
        <taxon>Alternaria sect. Alternaria</taxon>
    </lineage>
</organism>
<dbReference type="PANTHER" id="PTHR36124">
    <property type="match status" value="1"/>
</dbReference>
<name>A0A8H7AX05_9PLEO</name>
<dbReference type="PRINTS" id="PR00081">
    <property type="entry name" value="GDHRDH"/>
</dbReference>
<reference evidence="1" key="1">
    <citation type="submission" date="2020-01" db="EMBL/GenBank/DDBJ databases">
        <authorList>
            <person name="Feng Z.H.Z."/>
        </authorList>
    </citation>
    <scope>NUCLEOTIDE SEQUENCE</scope>
    <source>
        <strain evidence="1">CBS107.38</strain>
    </source>
</reference>
<keyword evidence="2" id="KW-1185">Reference proteome</keyword>
<proteinExistence type="predicted"/>
<reference evidence="1" key="2">
    <citation type="submission" date="2020-08" db="EMBL/GenBank/DDBJ databases">
        <title>Draft Genome Sequence of Cumin Blight Pathogen Alternaria burnsii.</title>
        <authorList>
            <person name="Feng Z."/>
        </authorList>
    </citation>
    <scope>NUCLEOTIDE SEQUENCE</scope>
    <source>
        <strain evidence="1">CBS107.38</strain>
    </source>
</reference>